<dbReference type="Pfam" id="PF04616">
    <property type="entry name" value="Glyco_hydro_43"/>
    <property type="match status" value="1"/>
</dbReference>
<dbReference type="SUPFAM" id="SSF75005">
    <property type="entry name" value="Arabinanase/levansucrase/invertase"/>
    <property type="match status" value="1"/>
</dbReference>
<organism evidence="9 10">
    <name type="scientific">Geofilum rubicundum JCM 15548</name>
    <dbReference type="NCBI Taxonomy" id="1236989"/>
    <lineage>
        <taxon>Bacteria</taxon>
        <taxon>Pseudomonadati</taxon>
        <taxon>Bacteroidota</taxon>
        <taxon>Bacteroidia</taxon>
        <taxon>Marinilabiliales</taxon>
        <taxon>Marinilabiliaceae</taxon>
        <taxon>Geofilum</taxon>
    </lineage>
</organism>
<dbReference type="InterPro" id="IPR006710">
    <property type="entry name" value="Glyco_hydro_43"/>
</dbReference>
<dbReference type="RefSeq" id="WP_062122849.1">
    <property type="nucleotide sequence ID" value="NZ_BAZW01000006.1"/>
</dbReference>
<evidence type="ECO:0000256" key="1">
    <source>
        <dbReference type="ARBA" id="ARBA00004834"/>
    </source>
</evidence>
<gene>
    <name evidence="9" type="ORF">JCM15548_11218</name>
</gene>
<feature type="active site" description="Proton donor" evidence="5">
    <location>
        <position position="250"/>
    </location>
</feature>
<dbReference type="STRING" id="1236989.JCM15548_11218"/>
<comment type="similarity">
    <text evidence="2 7">Belongs to the glycosyl hydrolase 43 family.</text>
</comment>
<evidence type="ECO:0000256" key="4">
    <source>
        <dbReference type="ARBA" id="ARBA00023295"/>
    </source>
</evidence>
<evidence type="ECO:0000313" key="9">
    <source>
        <dbReference type="EMBL" id="GAO29063.1"/>
    </source>
</evidence>
<dbReference type="AlphaFoldDB" id="A0A0E9LUT4"/>
<dbReference type="PROSITE" id="PS51257">
    <property type="entry name" value="PROKAR_LIPOPROTEIN"/>
    <property type="match status" value="1"/>
</dbReference>
<dbReference type="InterPro" id="IPR023296">
    <property type="entry name" value="Glyco_hydro_beta-prop_sf"/>
</dbReference>
<keyword evidence="10" id="KW-1185">Reference proteome</keyword>
<feature type="domain" description="Extracellular endo-alpha-(1-&gt;5)-L-arabinanase C-terminal" evidence="8">
    <location>
        <begin position="369"/>
        <end position="485"/>
    </location>
</feature>
<dbReference type="PANTHER" id="PTHR43301:SF3">
    <property type="entry name" value="ARABINAN ENDO-1,5-ALPHA-L-ARABINOSIDASE A-RELATED"/>
    <property type="match status" value="1"/>
</dbReference>
<evidence type="ECO:0000256" key="6">
    <source>
        <dbReference type="PIRSR" id="PIRSR606710-2"/>
    </source>
</evidence>
<evidence type="ECO:0000256" key="3">
    <source>
        <dbReference type="ARBA" id="ARBA00022801"/>
    </source>
</evidence>
<dbReference type="PANTHER" id="PTHR43301">
    <property type="entry name" value="ARABINAN ENDO-1,5-ALPHA-L-ARABINOSIDASE"/>
    <property type="match status" value="1"/>
</dbReference>
<dbReference type="InterPro" id="IPR032291">
    <property type="entry name" value="Abn2_C"/>
</dbReference>
<protein>
    <recommendedName>
        <fullName evidence="8">Extracellular endo-alpha-(1-&gt;5)-L-arabinanase C-terminal domain-containing protein</fullName>
    </recommendedName>
</protein>
<evidence type="ECO:0000256" key="7">
    <source>
        <dbReference type="RuleBase" id="RU361187"/>
    </source>
</evidence>
<evidence type="ECO:0000256" key="2">
    <source>
        <dbReference type="ARBA" id="ARBA00009865"/>
    </source>
</evidence>
<evidence type="ECO:0000259" key="8">
    <source>
        <dbReference type="Pfam" id="PF16369"/>
    </source>
</evidence>
<evidence type="ECO:0000313" key="10">
    <source>
        <dbReference type="Proteomes" id="UP000032900"/>
    </source>
</evidence>
<evidence type="ECO:0000256" key="5">
    <source>
        <dbReference type="PIRSR" id="PIRSR606710-1"/>
    </source>
</evidence>
<dbReference type="GO" id="GO:0005975">
    <property type="term" value="P:carbohydrate metabolic process"/>
    <property type="evidence" value="ECO:0007669"/>
    <property type="project" value="InterPro"/>
</dbReference>
<comment type="pathway">
    <text evidence="1">Glycan metabolism; L-arabinan degradation.</text>
</comment>
<dbReference type="Gene3D" id="2.40.128.10">
    <property type="match status" value="1"/>
</dbReference>
<comment type="caution">
    <text evidence="9">The sequence shown here is derived from an EMBL/GenBank/DDBJ whole genome shotgun (WGS) entry which is preliminary data.</text>
</comment>
<feature type="active site" description="Proton acceptor" evidence="5">
    <location>
        <position position="57"/>
    </location>
</feature>
<proteinExistence type="inferred from homology"/>
<dbReference type="InterPro" id="IPR050727">
    <property type="entry name" value="GH43_arabinanases"/>
</dbReference>
<sequence length="489" mass="55793">MNFYKRMPFFGWASMLLMVGGCAEKTPPLERNPYADDYSQMTPLSERSQWGTANVHDPSIIKTDSFYYVYSTDAYYRKHGVAFNEAGDPMGHVPIRRSRDLVNWEFVGWALDEIPEAAVEHVHAYTDNQGADNMWAPYVYPHNDGFRLYYSVSSFGTNASFIGMAESGSPEGPFIDKGVVVQTDTSSVMNAIDASVIKDQKTGRVWMHYGSYFGGLYVVELDEQSGLPKTPGDKGHLVATRVEKETRIIEAPEILYHPELEQYFLFVSYEPLFTYYNVRVGRAERPEGPFYDYFGNDMAESTNNYPILTHSYMFENHPGWSGNAHCGVIHNEDRYFMLHQGRLAPENLMMQMHVREMKWLPSGWPVVSPQRYAGVENHAITTKEIPGTWEVIHLSDLTDQTDLWQGQIPPGGWTYDKGAFNVSERIDFLKSGEVNSELFKQWEMDGDNIVLDGQVCKMFAGWDWENEKETILFSGILSDGTSVWAKKVE</sequence>
<dbReference type="Pfam" id="PF16369">
    <property type="entry name" value="GH43_C"/>
    <property type="match status" value="1"/>
</dbReference>
<dbReference type="Proteomes" id="UP000032900">
    <property type="component" value="Unassembled WGS sequence"/>
</dbReference>
<keyword evidence="4 7" id="KW-0326">Glycosidase</keyword>
<name>A0A0E9LUT4_9BACT</name>
<keyword evidence="3 7" id="KW-0378">Hydrolase</keyword>
<feature type="site" description="Important for catalytic activity, responsible for pKa modulation of the active site Glu and correct orientation of both the proton donor and substrate" evidence="6">
    <location>
        <position position="193"/>
    </location>
</feature>
<accession>A0A0E9LUT4</accession>
<reference evidence="9 10" key="1">
    <citation type="journal article" date="2015" name="Microbes Environ.">
        <title>Distribution and evolution of nitrogen fixation genes in the phylum bacteroidetes.</title>
        <authorList>
            <person name="Inoue J."/>
            <person name="Oshima K."/>
            <person name="Suda W."/>
            <person name="Sakamoto M."/>
            <person name="Iino T."/>
            <person name="Noda S."/>
            <person name="Hongoh Y."/>
            <person name="Hattori M."/>
            <person name="Ohkuma M."/>
        </authorList>
    </citation>
    <scope>NUCLEOTIDE SEQUENCE [LARGE SCALE GENOMIC DNA]</scope>
    <source>
        <strain evidence="9">JCM 15548</strain>
    </source>
</reference>
<dbReference type="CDD" id="cd08998">
    <property type="entry name" value="GH43_Arb43a-like"/>
    <property type="match status" value="1"/>
</dbReference>
<dbReference type="EMBL" id="BAZW01000006">
    <property type="protein sequence ID" value="GAO29063.1"/>
    <property type="molecule type" value="Genomic_DNA"/>
</dbReference>
<dbReference type="Gene3D" id="2.115.10.20">
    <property type="entry name" value="Glycosyl hydrolase domain, family 43"/>
    <property type="match status" value="1"/>
</dbReference>
<dbReference type="GO" id="GO:0004553">
    <property type="term" value="F:hydrolase activity, hydrolyzing O-glycosyl compounds"/>
    <property type="evidence" value="ECO:0007669"/>
    <property type="project" value="InterPro"/>
</dbReference>